<evidence type="ECO:0000313" key="11">
    <source>
        <dbReference type="Proteomes" id="UP001556040"/>
    </source>
</evidence>
<dbReference type="RefSeq" id="WP_367780710.1">
    <property type="nucleotide sequence ID" value="NZ_JBFMIA010000027.1"/>
</dbReference>
<keyword evidence="6 8" id="KW-1133">Transmembrane helix</keyword>
<keyword evidence="3" id="KW-0813">Transport</keyword>
<dbReference type="PANTHER" id="PTHR30294:SF48">
    <property type="entry name" value="LINEARMYCIN RESISTANCE PERMEASE PROTEIN LNRM"/>
    <property type="match status" value="1"/>
</dbReference>
<comment type="similarity">
    <text evidence="2">Belongs to the ABC-2 integral membrane protein family.</text>
</comment>
<gene>
    <name evidence="10" type="ORF">AB1471_15695</name>
</gene>
<feature type="transmembrane region" description="Helical" evidence="8">
    <location>
        <begin position="252"/>
        <end position="275"/>
    </location>
</feature>
<feature type="transmembrane region" description="Helical" evidence="8">
    <location>
        <begin position="321"/>
        <end position="339"/>
    </location>
</feature>
<organism evidence="10 11">
    <name type="scientific">Jeotgalibacillus marinus</name>
    <dbReference type="NCBI Taxonomy" id="86667"/>
    <lineage>
        <taxon>Bacteria</taxon>
        <taxon>Bacillati</taxon>
        <taxon>Bacillota</taxon>
        <taxon>Bacilli</taxon>
        <taxon>Bacillales</taxon>
        <taxon>Caryophanaceae</taxon>
        <taxon>Jeotgalibacillus</taxon>
    </lineage>
</organism>
<keyword evidence="11" id="KW-1185">Reference proteome</keyword>
<evidence type="ECO:0000313" key="10">
    <source>
        <dbReference type="EMBL" id="MEW9503221.1"/>
    </source>
</evidence>
<evidence type="ECO:0000256" key="4">
    <source>
        <dbReference type="ARBA" id="ARBA00022475"/>
    </source>
</evidence>
<evidence type="ECO:0000256" key="2">
    <source>
        <dbReference type="ARBA" id="ARBA00007783"/>
    </source>
</evidence>
<reference evidence="10 11" key="1">
    <citation type="journal article" date="1979" name="Int. J. Syst. Evol. Microbiol.">
        <title>Bacillus globisporus subsp. marinus subsp. nov.</title>
        <authorList>
            <person name="Liu H."/>
        </authorList>
    </citation>
    <scope>NUCLEOTIDE SEQUENCE [LARGE SCALE GENOMIC DNA]</scope>
    <source>
        <strain evidence="10 11">DSM 1297</strain>
    </source>
</reference>
<dbReference type="PANTHER" id="PTHR30294">
    <property type="entry name" value="MEMBRANE COMPONENT OF ABC TRANSPORTER YHHJ-RELATED"/>
    <property type="match status" value="1"/>
</dbReference>
<dbReference type="Proteomes" id="UP001556040">
    <property type="component" value="Unassembled WGS sequence"/>
</dbReference>
<feature type="transmembrane region" description="Helical" evidence="8">
    <location>
        <begin position="209"/>
        <end position="231"/>
    </location>
</feature>
<protein>
    <submittedName>
        <fullName evidence="10">ABC transporter permease</fullName>
    </submittedName>
</protein>
<feature type="domain" description="ABC transmembrane type-2" evidence="9">
    <location>
        <begin position="135"/>
        <end position="399"/>
    </location>
</feature>
<evidence type="ECO:0000256" key="6">
    <source>
        <dbReference type="ARBA" id="ARBA00022989"/>
    </source>
</evidence>
<dbReference type="EMBL" id="JBFMIA010000027">
    <property type="protein sequence ID" value="MEW9503221.1"/>
    <property type="molecule type" value="Genomic_DNA"/>
</dbReference>
<dbReference type="PROSITE" id="PS51012">
    <property type="entry name" value="ABC_TM2"/>
    <property type="match status" value="1"/>
</dbReference>
<evidence type="ECO:0000256" key="3">
    <source>
        <dbReference type="ARBA" id="ARBA00022448"/>
    </source>
</evidence>
<comment type="subcellular location">
    <subcellularLocation>
        <location evidence="1">Cell membrane</location>
        <topology evidence="1">Multi-pass membrane protein</topology>
    </subcellularLocation>
</comment>
<sequence length="405" mass="44777">MSIWIVIKDILQFSRDKKSFISLLLMPLILIAILGVAFGNIFGDDENVKIQRFTVGIVDKDKSDYSRILKEEVFEKSLVDMVELKPIDEEALIQEINDKTLKLGIIIPEDFSASLQLGEQTQIGLISGDDASIQTTVIESVIDQFAHIVKGNIVIGELLGEIRADIEQQGSANPNAESPNTEFDATEIENPMTEQSISSDQEPISSFQYYAAGMGVMFLLMTVVITVGLMIEEKEDEVYNRLLITRLKHRQYLLGKFIGLILICLVQFTIIILGTRLLFQVDWGNSISAIILTVLSFTISASGIGVFIGSFIKSEKTFNNIGIICTQVLAAIGGSMVPLYLFPEWLIYISKIIPNALALQMFLDVMSGAGISDIALEATVSILIGIVLSLIAWVRLSWKRGVKYA</sequence>
<keyword evidence="5 8" id="KW-0812">Transmembrane</keyword>
<evidence type="ECO:0000256" key="7">
    <source>
        <dbReference type="ARBA" id="ARBA00023136"/>
    </source>
</evidence>
<evidence type="ECO:0000256" key="1">
    <source>
        <dbReference type="ARBA" id="ARBA00004651"/>
    </source>
</evidence>
<feature type="transmembrane region" description="Helical" evidence="8">
    <location>
        <begin position="20"/>
        <end position="42"/>
    </location>
</feature>
<feature type="transmembrane region" description="Helical" evidence="8">
    <location>
        <begin position="287"/>
        <end position="309"/>
    </location>
</feature>
<evidence type="ECO:0000259" key="9">
    <source>
        <dbReference type="PROSITE" id="PS51012"/>
    </source>
</evidence>
<keyword evidence="7 8" id="KW-0472">Membrane</keyword>
<dbReference type="InterPro" id="IPR047817">
    <property type="entry name" value="ABC2_TM_bact-type"/>
</dbReference>
<dbReference type="Pfam" id="PF12698">
    <property type="entry name" value="ABC2_membrane_3"/>
    <property type="match status" value="1"/>
</dbReference>
<feature type="transmembrane region" description="Helical" evidence="8">
    <location>
        <begin position="375"/>
        <end position="396"/>
    </location>
</feature>
<dbReference type="InterPro" id="IPR013525">
    <property type="entry name" value="ABC2_TM"/>
</dbReference>
<name>A0ABV3Q795_9BACL</name>
<evidence type="ECO:0000256" key="8">
    <source>
        <dbReference type="SAM" id="Phobius"/>
    </source>
</evidence>
<accession>A0ABV3Q795</accession>
<evidence type="ECO:0000256" key="5">
    <source>
        <dbReference type="ARBA" id="ARBA00022692"/>
    </source>
</evidence>
<comment type="caution">
    <text evidence="10">The sequence shown here is derived from an EMBL/GenBank/DDBJ whole genome shotgun (WGS) entry which is preliminary data.</text>
</comment>
<dbReference type="Gene3D" id="3.40.1710.10">
    <property type="entry name" value="abc type-2 transporter like domain"/>
    <property type="match status" value="1"/>
</dbReference>
<keyword evidence="4" id="KW-1003">Cell membrane</keyword>
<proteinExistence type="inferred from homology"/>
<dbReference type="InterPro" id="IPR051449">
    <property type="entry name" value="ABC-2_transporter_component"/>
</dbReference>